<evidence type="ECO:0000256" key="2">
    <source>
        <dbReference type="ARBA" id="ARBA00022801"/>
    </source>
</evidence>
<keyword evidence="1" id="KW-0479">Metal-binding</keyword>
<feature type="coiled-coil region" evidence="3">
    <location>
        <begin position="320"/>
        <end position="361"/>
    </location>
</feature>
<dbReference type="InterPro" id="IPR012337">
    <property type="entry name" value="RNaseH-like_sf"/>
</dbReference>
<comment type="caution">
    <text evidence="6">The sequence shown here is derived from an EMBL/GenBank/DDBJ whole genome shotgun (WGS) entry which is preliminary data.</text>
</comment>
<evidence type="ECO:0000256" key="3">
    <source>
        <dbReference type="SAM" id="Coils"/>
    </source>
</evidence>
<evidence type="ECO:0000259" key="5">
    <source>
        <dbReference type="PROSITE" id="PS50994"/>
    </source>
</evidence>
<dbReference type="Pfam" id="PF14223">
    <property type="entry name" value="Retrotran_gag_2"/>
    <property type="match status" value="1"/>
</dbReference>
<dbReference type="InterPro" id="IPR036397">
    <property type="entry name" value="RNaseH_sf"/>
</dbReference>
<dbReference type="SUPFAM" id="SSF56672">
    <property type="entry name" value="DNA/RNA polymerases"/>
    <property type="match status" value="1"/>
</dbReference>
<evidence type="ECO:0000256" key="4">
    <source>
        <dbReference type="SAM" id="MobiDB-lite"/>
    </source>
</evidence>
<name>A0A6L2P687_TANCI</name>
<feature type="region of interest" description="Disordered" evidence="4">
    <location>
        <begin position="392"/>
        <end position="423"/>
    </location>
</feature>
<feature type="region of interest" description="Disordered" evidence="4">
    <location>
        <begin position="37"/>
        <end position="65"/>
    </location>
</feature>
<organism evidence="6">
    <name type="scientific">Tanacetum cinerariifolium</name>
    <name type="common">Dalmatian daisy</name>
    <name type="synonym">Chrysanthemum cinerariifolium</name>
    <dbReference type="NCBI Taxonomy" id="118510"/>
    <lineage>
        <taxon>Eukaryota</taxon>
        <taxon>Viridiplantae</taxon>
        <taxon>Streptophyta</taxon>
        <taxon>Embryophyta</taxon>
        <taxon>Tracheophyta</taxon>
        <taxon>Spermatophyta</taxon>
        <taxon>Magnoliopsida</taxon>
        <taxon>eudicotyledons</taxon>
        <taxon>Gunneridae</taxon>
        <taxon>Pentapetalae</taxon>
        <taxon>asterids</taxon>
        <taxon>campanulids</taxon>
        <taxon>Asterales</taxon>
        <taxon>Asteraceae</taxon>
        <taxon>Asteroideae</taxon>
        <taxon>Anthemideae</taxon>
        <taxon>Anthemidinae</taxon>
        <taxon>Tanacetum</taxon>
    </lineage>
</organism>
<dbReference type="PROSITE" id="PS50994">
    <property type="entry name" value="INTEGRASE"/>
    <property type="match status" value="1"/>
</dbReference>
<dbReference type="GO" id="GO:0003676">
    <property type="term" value="F:nucleic acid binding"/>
    <property type="evidence" value="ECO:0007669"/>
    <property type="project" value="InterPro"/>
</dbReference>
<protein>
    <recommendedName>
        <fullName evidence="5">Integrase catalytic domain-containing protein</fullName>
    </recommendedName>
</protein>
<dbReference type="Pfam" id="PF07727">
    <property type="entry name" value="RVT_2"/>
    <property type="match status" value="1"/>
</dbReference>
<dbReference type="GO" id="GO:0016787">
    <property type="term" value="F:hydrolase activity"/>
    <property type="evidence" value="ECO:0007669"/>
    <property type="project" value="UniProtKB-KW"/>
</dbReference>
<dbReference type="InterPro" id="IPR043502">
    <property type="entry name" value="DNA/RNA_pol_sf"/>
</dbReference>
<feature type="domain" description="Integrase catalytic" evidence="5">
    <location>
        <begin position="733"/>
        <end position="777"/>
    </location>
</feature>
<dbReference type="Gene3D" id="3.30.420.10">
    <property type="entry name" value="Ribonuclease H-like superfamily/Ribonuclease H"/>
    <property type="match status" value="1"/>
</dbReference>
<evidence type="ECO:0000313" key="6">
    <source>
        <dbReference type="EMBL" id="GEU93951.1"/>
    </source>
</evidence>
<evidence type="ECO:0000256" key="1">
    <source>
        <dbReference type="ARBA" id="ARBA00022723"/>
    </source>
</evidence>
<dbReference type="InterPro" id="IPR025724">
    <property type="entry name" value="GAG-pre-integrase_dom"/>
</dbReference>
<dbReference type="InterPro" id="IPR039537">
    <property type="entry name" value="Retrotran_Ty1/copia-like"/>
</dbReference>
<dbReference type="GO" id="GO:0015074">
    <property type="term" value="P:DNA integration"/>
    <property type="evidence" value="ECO:0007669"/>
    <property type="project" value="InterPro"/>
</dbReference>
<feature type="compositionally biased region" description="Low complexity" evidence="4">
    <location>
        <begin position="393"/>
        <end position="412"/>
    </location>
</feature>
<gene>
    <name evidence="6" type="ORF">Tci_065929</name>
</gene>
<dbReference type="PANTHER" id="PTHR42648">
    <property type="entry name" value="TRANSPOSASE, PUTATIVE-RELATED"/>
    <property type="match status" value="1"/>
</dbReference>
<dbReference type="GO" id="GO:0046872">
    <property type="term" value="F:metal ion binding"/>
    <property type="evidence" value="ECO:0007669"/>
    <property type="project" value="UniProtKB-KW"/>
</dbReference>
<accession>A0A6L2P687</accession>
<feature type="compositionally biased region" description="Polar residues" evidence="4">
    <location>
        <begin position="868"/>
        <end position="891"/>
    </location>
</feature>
<reference evidence="6" key="1">
    <citation type="journal article" date="2019" name="Sci. Rep.">
        <title>Draft genome of Tanacetum cinerariifolium, the natural source of mosquito coil.</title>
        <authorList>
            <person name="Yamashiro T."/>
            <person name="Shiraishi A."/>
            <person name="Satake H."/>
            <person name="Nakayama K."/>
        </authorList>
    </citation>
    <scope>NUCLEOTIDE SEQUENCE</scope>
</reference>
<feature type="region of interest" description="Disordered" evidence="4">
    <location>
        <begin position="141"/>
        <end position="163"/>
    </location>
</feature>
<dbReference type="InterPro" id="IPR013103">
    <property type="entry name" value="RVT_2"/>
</dbReference>
<dbReference type="EMBL" id="BKCJ010010961">
    <property type="protein sequence ID" value="GEU93951.1"/>
    <property type="molecule type" value="Genomic_DNA"/>
</dbReference>
<dbReference type="InterPro" id="IPR001584">
    <property type="entry name" value="Integrase_cat-core"/>
</dbReference>
<keyword evidence="2" id="KW-0378">Hydrolase</keyword>
<keyword evidence="3" id="KW-0175">Coiled coil</keyword>
<feature type="region of interest" description="Disordered" evidence="4">
    <location>
        <begin position="868"/>
        <end position="895"/>
    </location>
</feature>
<dbReference type="PANTHER" id="PTHR42648:SF32">
    <property type="entry name" value="RIBONUCLEASE H-LIKE DOMAIN, GAG-PRE-INTEGRASE DOMAIN PROTEIN-RELATED"/>
    <property type="match status" value="1"/>
</dbReference>
<dbReference type="SUPFAM" id="SSF53098">
    <property type="entry name" value="Ribonuclease H-like"/>
    <property type="match status" value="1"/>
</dbReference>
<proteinExistence type="predicted"/>
<sequence>MLKSFPLPVMKMPLLEYFPSASEEVFPLLKFGDSYEAPQEESRTGSASESSAKKKGRTVALTTEDMQKRRNDVKYGNFKEEGSETLEQTFNRLQAFVSHLEFMDVEIEQDDLNQKFLTSLAPEWLMYTIVWRNRNDLDTLTNSSSGKGEVNNASIPTANTQVSPDSANVAAASTSHDTVCAYIVSQSNGPQIKYEDINQIDKDDIEEMDIKWNMALLRWDWSYMANEEENHPLVADEEAPIEFALMAKSSLSSEIEVFDDSLCSKSCKKNTNSLNTKIINLNEALSDSKTNLYNYKLALSQVEARLVEFKTHDIKLCEKIRGLEFDVKNKNIKIENLMNELEQIKKEKEGLDSKLTGFETASKDLDTFLGSHRSDKNKKGLPKFADDTIADYSRPSPSIESNSSDLQNSNSSVPEHEESSKSIMSKPMIKFVKAADSPTVIKTTKVETVRKPSVKYAEIYRNTTQSHKFDHLAYDCGVWVNKGKTWPKNNYTHKIHSYVRRPFQRKSAVRTQFRVPRVSTAFKTFPTVDLKVSTAKSTFTAGLGNKGKAVKAPACWIWRYKQNTTDKGPNSNSVSVIFKKYQYIDTQGRLKDFKLEDDTNVLLRTPRQHNMYSIDLNNIVSHKNLTCLVAKASADESMLWHRRLGHLNFKTMNKLVRHNLVKGLPSKCFENNHTCVACLKGKHHKASCKTKLVNFMFKPLHTLHMDLFGATYISSLNYKWYCLIVTDDFSRCDNGGKFRNKEMNDFCSRKGIKRELSNARTPQQNGIAERINRTLIEAARTMVLVNKSQNKTSYELFNSRTPAIGFLRPFGCYVMILNTLDHLGMFDTKGDEGIKDAASQDVKKDVSSLKYIALPNWFHEAHLESSTSNAQDTCNATAPESSGNSNPTATLKNPPADQMETLTMEFVIPTVSLPVPTTCLDDSLKTLSTTRLISKRVTSQDETPSLDNLLTLSNRFEDILGVTTNTGDTNEVEADLGNMEYNISACPTPTFRIHKNQPKKPKKISDALKDPSWVEAIQEELLQFKIQNVWILVNCPKGMDVKSAFLYGTIDEEVYVMQPLGFQDLEFPYRVYKLEKVMYGLHQAPRAWYCTLFKYLLANGFQRGTIDQTLFIRKHRGDFLLVQVYVDDIIFGSSNPQLCREFEALMHDKFQMSAMGEINFFLGLQVLQKKDGIFLSQDKYVGDILKKFRYSDVKSANTPMNEENPWGKDGPEIMFALCAYARHQVTPKECHLHDVKRIFSYVKGHPELGLWYPKESPLTWWHTQIVTMVVPLLWIKLLEDKDKRTAKLSGDDAPIKGRSLDIEEEAGVENGVQDVSVLPATEVSNVGVPTGKKKMVESDTPKKKKLQEQIDVQMAREMEEQMAREDQWVDEQISKEELTIREKIDLINELVKYQDHHAKILKYQAQQSKPLSKKQQREFYMSVLRSHSGWKTKHFREEGERVKRKGLKLEQGSAKEMKTSEDVSEEDLKEIMQLVHVEEVCVEALQVKHPIIDWEIHTEGKRDYWKIIRLEGHTAVYQFFVDMLKQFDREDLNQLECSSCGDLYTKSCGCSKGGFVDKFVRDPNKTPDSSQRPPHDCHKCRNPVDGLYCRHCALLRKKLKEVWFTICDEHKFSQDFLNTFESSNDDPNVVNAPQEPIIFNQDPGENSSQSPPHVDHHCCYGCGDSLDGIRRIIKSSVENLVPNPSEFADLSNIRRECDMPVYDDFTTFSNLLFDANDDFSSRDNKSFSDEDVPKEIYLNPLFDEEIISKKIDLHHFSAESDLIECLLNQDSSIISSCKIDSLLDEFVGELIFLKSIQPRIDEANCDPEEEIRLIEKLLYDNSSPDPPEEINSENSDAVIKSFSPSPISIEDSDPFMKEIDLFLTSDRSIPPGIDSDYLDSEGDNLFQERLMQDDLIPLLDILYFLKDVRIPPLYLSGVSHRSRTFMKFNVYPNHLNESSMEIFSSTCSSMDQ</sequence>
<dbReference type="Pfam" id="PF13976">
    <property type="entry name" value="gag_pre-integrs"/>
    <property type="match status" value="1"/>
</dbReference>